<evidence type="ECO:0000313" key="4">
    <source>
        <dbReference type="Proteomes" id="UP000692954"/>
    </source>
</evidence>
<evidence type="ECO:0000313" key="3">
    <source>
        <dbReference type="EMBL" id="CAD8102232.1"/>
    </source>
</evidence>
<feature type="chain" id="PRO_5035928716" description="Transmembrane protein" evidence="2">
    <location>
        <begin position="18"/>
        <end position="1510"/>
    </location>
</feature>
<keyword evidence="1" id="KW-1133">Transmembrane helix</keyword>
<dbReference type="Proteomes" id="UP000692954">
    <property type="component" value="Unassembled WGS sequence"/>
</dbReference>
<evidence type="ECO:0000256" key="1">
    <source>
        <dbReference type="SAM" id="Phobius"/>
    </source>
</evidence>
<keyword evidence="4" id="KW-1185">Reference proteome</keyword>
<feature type="transmembrane region" description="Helical" evidence="1">
    <location>
        <begin position="1450"/>
        <end position="1473"/>
    </location>
</feature>
<organism evidence="3 4">
    <name type="scientific">Paramecium sonneborni</name>
    <dbReference type="NCBI Taxonomy" id="65129"/>
    <lineage>
        <taxon>Eukaryota</taxon>
        <taxon>Sar</taxon>
        <taxon>Alveolata</taxon>
        <taxon>Ciliophora</taxon>
        <taxon>Intramacronucleata</taxon>
        <taxon>Oligohymenophorea</taxon>
        <taxon>Peniculida</taxon>
        <taxon>Parameciidae</taxon>
        <taxon>Paramecium</taxon>
    </lineage>
</organism>
<keyword evidence="1" id="KW-0812">Transmembrane</keyword>
<dbReference type="OrthoDB" id="287650at2759"/>
<protein>
    <recommendedName>
        <fullName evidence="5">Transmembrane protein</fullName>
    </recommendedName>
</protein>
<reference evidence="3" key="1">
    <citation type="submission" date="2021-01" db="EMBL/GenBank/DDBJ databases">
        <authorList>
            <consortium name="Genoscope - CEA"/>
            <person name="William W."/>
        </authorList>
    </citation>
    <scope>NUCLEOTIDE SEQUENCE</scope>
</reference>
<dbReference type="EMBL" id="CAJJDN010000077">
    <property type="protein sequence ID" value="CAD8102232.1"/>
    <property type="molecule type" value="Genomic_DNA"/>
</dbReference>
<keyword evidence="1" id="KW-0472">Membrane</keyword>
<proteinExistence type="predicted"/>
<accession>A0A8S1PG25</accession>
<feature type="signal peptide" evidence="2">
    <location>
        <begin position="1"/>
        <end position="17"/>
    </location>
</feature>
<sequence>MNYLFIITSFIINSIFGELILLTKGDHYHEIFDINKHEFSTDCDEKHIQIQEHQVDEQVQLLEKQQIEQILYYPNDQNTILILEKTGKITILFKENQQYNSPFKELGSIDLNTNNLPDFTCSDMTQYSLDIFMAVCKSDNDIYISKILCIAEENKYLSGCSSQLFSDTDQLNNCDNLNIITESSWRVKDPEYFSIYCSSQENFQITRQILIGKFNNQENSFKITKFLNPINEIEKVSFFDDNTIMILDHRSGLHVYRFTFTDDGDIIYEQLLWQLFLPNELFYALSYSHEQYAIKFPPLGIIENDIQYSIVILSDHFIYELALPQQSKDFFFTQLSINDKINIKNILNSKEIKKGQIQYDEQFYYVCFTYIQNSTECYRINRHQSYTEKLILQNKYQNPILLTYPVSFSTITGQTNILIAQQMDETKAVLTLIRNEIERLTIVSTSNQEFLCSIVYKNNNKQNVTIMIYNQEFENTDVFIIDHLQNYNFPNTDSTVLYSTLIRGPAPVLQPKSDKKNVEVISLQGFGYEMWEDLYENFIQHSRIPIKSFLDKGFRTIFLQIDQVKMIIQQEITNTKYFTQKIHSLDCSSVNLVKNIVSISPYYIIFYQKTTYYTVLKIKKLDEDILEYECKNVEYPLYDQQYDVFIDLDFINLFFSTNSTIYYTDVYFQNVISIQIDLKFRHLNFQFLKNNIILGSYQNKLYQIQLTNPYQTNHFKTMITEIEIGQMTHNFKFFVLQLKKPILTLVIVDDRITLYTIENLQDIKFDSLLPQFNSIINANETQINYHMLIVPTNKPNELYVYDLSKTGSERLHAIHKYTVSSEPIIICYPKMQTFLYCLQFANADINCYLNKILEFELIASDPTNIDNQFSVAINAQSALSYSVQKTLTINGSFRYQDTMIEMSAKRLSEIEIYKTNFTTELKIIDFYSGPIFNYNLQNAKDFNIKMLPFILEQEDNLVRFKIDQTILGTSVSKEYLIILGDENVGIISIPQTQYHKQVVQSTIDYEEIKNVFFDQDQPTVNNCTKSFINPLSIAELSAINIIALFCQSMMVRVDVNNQINQLSFTILSDNLPIEKQFLENFFFLNINFKDFLYQNQSSFILEDVKMINFPIQFKPKYKFITVTAMVKRNKRYETDEIGRDNLICIFYGYLDQNQSSLLNGSLLDVIGASNFNKNTLIINNFQMYCIKGCTIQDANNIQIDTIIELIFNDQYSFNLYKLKISFIYTMKKQPLYKLINVEILNIKELMGNFVQNQIEFTYIDTEVQYINESIYTINVTTDSLSFDLVQIQGRIEIEQIFKQYTQCQSPPGSLKASYDEYFAISCRNASRNYSEQTQFVKLFLRGQQQLNNSVKSVIQAAEIQGNLRLLDIQKGYLNENVRMLILEQDNNQQDFQLRWFYLNDQFTLIADQNSTPKSVLEVQLCPSNLNQIQGLCMDITISNTGYHHYITTEWLLFVFLIILPLFISSSFIVYCIINYKTEKQKRVESFGMNLEQQLKKQSIHIQSKIEDSIF</sequence>
<evidence type="ECO:0000256" key="2">
    <source>
        <dbReference type="SAM" id="SignalP"/>
    </source>
</evidence>
<name>A0A8S1PG25_9CILI</name>
<comment type="caution">
    <text evidence="3">The sequence shown here is derived from an EMBL/GenBank/DDBJ whole genome shotgun (WGS) entry which is preliminary data.</text>
</comment>
<evidence type="ECO:0008006" key="5">
    <source>
        <dbReference type="Google" id="ProtNLM"/>
    </source>
</evidence>
<gene>
    <name evidence="3" type="ORF">PSON_ATCC_30995.1.T0770154</name>
</gene>
<keyword evidence="2" id="KW-0732">Signal</keyword>